<dbReference type="Proteomes" id="UP000321083">
    <property type="component" value="Unassembled WGS sequence"/>
</dbReference>
<dbReference type="EMBL" id="SRHE01000211">
    <property type="protein sequence ID" value="TWW09665.1"/>
    <property type="molecule type" value="Genomic_DNA"/>
</dbReference>
<keyword evidence="1" id="KW-0732">Signal</keyword>
<evidence type="ECO:0000313" key="2">
    <source>
        <dbReference type="EMBL" id="TWW09665.1"/>
    </source>
</evidence>
<gene>
    <name evidence="2" type="ORF">E3A20_12060</name>
</gene>
<reference evidence="2 3" key="1">
    <citation type="submission" date="2019-08" db="EMBL/GenBank/DDBJ databases">
        <title>100 year-old enigma solved: identification of Planctomyces bekefii, the type genus and species of the phylum Planctomycetes.</title>
        <authorList>
            <person name="Svetlana D.N."/>
            <person name="Overmann J."/>
        </authorList>
    </citation>
    <scope>NUCLEOTIDE SEQUENCE [LARGE SCALE GENOMIC DNA]</scope>
    <source>
        <strain evidence="2">Phe10_nw2017</strain>
    </source>
</reference>
<feature type="signal peptide" evidence="1">
    <location>
        <begin position="1"/>
        <end position="35"/>
    </location>
</feature>
<evidence type="ECO:0000313" key="3">
    <source>
        <dbReference type="Proteomes" id="UP000321083"/>
    </source>
</evidence>
<proteinExistence type="predicted"/>
<protein>
    <submittedName>
        <fullName evidence="2">Squalene--hopene cyclase</fullName>
    </submittedName>
</protein>
<accession>A0A5C6M680</accession>
<feature type="chain" id="PRO_5023145219" evidence="1">
    <location>
        <begin position="36"/>
        <end position="372"/>
    </location>
</feature>
<keyword evidence="3" id="KW-1185">Reference proteome</keyword>
<comment type="caution">
    <text evidence="2">The sequence shown here is derived from an EMBL/GenBank/DDBJ whole genome shotgun (WGS) entry which is preliminary data.</text>
</comment>
<dbReference type="Gene3D" id="1.50.10.20">
    <property type="match status" value="2"/>
</dbReference>
<organism evidence="2 3">
    <name type="scientific">Planctomyces bekefii</name>
    <dbReference type="NCBI Taxonomy" id="1653850"/>
    <lineage>
        <taxon>Bacteria</taxon>
        <taxon>Pseudomonadati</taxon>
        <taxon>Planctomycetota</taxon>
        <taxon>Planctomycetia</taxon>
        <taxon>Planctomycetales</taxon>
        <taxon>Planctomycetaceae</taxon>
        <taxon>Planctomyces</taxon>
    </lineage>
</organism>
<name>A0A5C6M680_9PLAN</name>
<reference evidence="2 3" key="2">
    <citation type="submission" date="2019-08" db="EMBL/GenBank/DDBJ databases">
        <authorList>
            <person name="Henke P."/>
        </authorList>
    </citation>
    <scope>NUCLEOTIDE SEQUENCE [LARGE SCALE GENOMIC DNA]</scope>
    <source>
        <strain evidence="2">Phe10_nw2017</strain>
    </source>
</reference>
<dbReference type="SUPFAM" id="SSF48239">
    <property type="entry name" value="Terpenoid cyclases/Protein prenyltransferases"/>
    <property type="match status" value="1"/>
</dbReference>
<sequence length="372" mass="40748">MRLLDSSWVGVWVRVRWLCASALLISVAFSVPVSAQDPQLRFGSDVPREVEQIYERGLKWLAANQTAEGSWDGGDNGPGVTGMCVMAFLASGEDPNFGPYREPIRRAVRSMIRSQSGETGFFATNMGHGSMYHHGFACLALSEVYGVLDESTLWAGAESGGGAAGAVGEQGQRRSVGQALDLAVRASVTSQKNNPFHAWRYSPDATDADTSVSGAVLMGLLAARNAGIRVPDEAVDQAIDYFRSMTTNRGEVGYSGIGGGGTANIKAISTLVYAISRRKDLKEYQAVLGRITADLEHQEYSYPEYYRYYMAQALFQGDFDSWQKWNRRTAKELRELQGEDGSFESNHGSAYGTAMSLLAMALNYRFLPIYER</sequence>
<evidence type="ECO:0000256" key="1">
    <source>
        <dbReference type="SAM" id="SignalP"/>
    </source>
</evidence>
<dbReference type="InterPro" id="IPR008930">
    <property type="entry name" value="Terpenoid_cyclase/PrenylTrfase"/>
</dbReference>
<dbReference type="AlphaFoldDB" id="A0A5C6M680"/>